<organism evidence="2 3">
    <name type="scientific">Zea mays</name>
    <name type="common">Maize</name>
    <dbReference type="NCBI Taxonomy" id="4577"/>
    <lineage>
        <taxon>Eukaryota</taxon>
        <taxon>Viridiplantae</taxon>
        <taxon>Streptophyta</taxon>
        <taxon>Embryophyta</taxon>
        <taxon>Tracheophyta</taxon>
        <taxon>Spermatophyta</taxon>
        <taxon>Magnoliopsida</taxon>
        <taxon>Liliopsida</taxon>
        <taxon>Poales</taxon>
        <taxon>Poaceae</taxon>
        <taxon>PACMAD clade</taxon>
        <taxon>Panicoideae</taxon>
        <taxon>Andropogonodae</taxon>
        <taxon>Andropogoneae</taxon>
        <taxon>Tripsacinae</taxon>
        <taxon>Zea</taxon>
    </lineage>
</organism>
<reference evidence="2" key="3">
    <citation type="submission" date="2021-05" db="UniProtKB">
        <authorList>
            <consortium name="EnsemblPlants"/>
        </authorList>
    </citation>
    <scope>IDENTIFICATION</scope>
    <source>
        <strain evidence="2">cv. B73</strain>
    </source>
</reference>
<keyword evidence="1" id="KW-0472">Membrane</keyword>
<feature type="transmembrane region" description="Helical" evidence="1">
    <location>
        <begin position="74"/>
        <end position="101"/>
    </location>
</feature>
<evidence type="ECO:0000313" key="2">
    <source>
        <dbReference type="EnsemblPlants" id="Zm00001eb156180_P001"/>
    </source>
</evidence>
<evidence type="ECO:0000256" key="1">
    <source>
        <dbReference type="SAM" id="Phobius"/>
    </source>
</evidence>
<dbReference type="InParanoid" id="A0A804NEW9"/>
<keyword evidence="1" id="KW-0812">Transmembrane</keyword>
<sequence>MEVDYRPTSVQARVLPAPTVILLPYLHVNDLCCCCCYRDARDDRACGRGGHVREQGRDPCVPAVQRSYECIFHLIPFFIVLFFSPSANAILLTQIFVLFSANRYMILVFFRYDPGAIKFLKYDEIQLAPEAASVGLEIWVVGNDSGE</sequence>
<accession>A0A804NEW9</accession>
<evidence type="ECO:0000313" key="3">
    <source>
        <dbReference type="Proteomes" id="UP000007305"/>
    </source>
</evidence>
<dbReference type="Proteomes" id="UP000007305">
    <property type="component" value="Chromosome 3"/>
</dbReference>
<proteinExistence type="predicted"/>
<keyword evidence="3" id="KW-1185">Reference proteome</keyword>
<dbReference type="PANTHER" id="PTHR46366:SF1">
    <property type="entry name" value="PDZ DOMAIN-CONTAINING PROTEIN C1685.05"/>
    <property type="match status" value="1"/>
</dbReference>
<dbReference type="Gramene" id="Zm00001eb156180_T001">
    <property type="protein sequence ID" value="Zm00001eb156180_P001"/>
    <property type="gene ID" value="Zm00001eb156180"/>
</dbReference>
<dbReference type="EnsemblPlants" id="Zm00001eb156180_T001">
    <property type="protein sequence ID" value="Zm00001eb156180_P001"/>
    <property type="gene ID" value="Zm00001eb156180"/>
</dbReference>
<dbReference type="PANTHER" id="PTHR46366">
    <property type="entry name" value="PRO-APOPTOTIC SERINE PROTEASE NMA111"/>
    <property type="match status" value="1"/>
</dbReference>
<reference evidence="3" key="1">
    <citation type="submission" date="2015-12" db="EMBL/GenBank/DDBJ databases">
        <title>Update maize B73 reference genome by single molecule sequencing technologies.</title>
        <authorList>
            <consortium name="Maize Genome Sequencing Project"/>
            <person name="Ware D."/>
        </authorList>
    </citation>
    <scope>NUCLEOTIDE SEQUENCE [LARGE SCALE GENOMIC DNA]</scope>
    <source>
        <strain evidence="3">cv. B73</strain>
    </source>
</reference>
<dbReference type="AlphaFoldDB" id="A0A804NEW9"/>
<name>A0A804NEW9_MAIZE</name>
<keyword evidence="1" id="KW-1133">Transmembrane helix</keyword>
<reference evidence="2" key="2">
    <citation type="submission" date="2019-07" db="EMBL/GenBank/DDBJ databases">
        <authorList>
            <person name="Seetharam A."/>
            <person name="Woodhouse M."/>
            <person name="Cannon E."/>
        </authorList>
    </citation>
    <scope>NUCLEOTIDE SEQUENCE [LARGE SCALE GENOMIC DNA]</scope>
    <source>
        <strain evidence="2">cv. B73</strain>
    </source>
</reference>
<protein>
    <submittedName>
        <fullName evidence="2">Uncharacterized protein</fullName>
    </submittedName>
</protein>